<dbReference type="Gene3D" id="1.10.340.40">
    <property type="entry name" value="Nuclear abundant poly(A) RNA-bind protein 2, N-terminal domain"/>
    <property type="match status" value="1"/>
</dbReference>
<keyword evidence="7" id="KW-0539">Nucleus</keyword>
<comment type="caution">
    <text evidence="9">The sequence shown here is derived from an EMBL/GenBank/DDBJ whole genome shotgun (WGS) entry which is preliminary data.</text>
</comment>
<keyword evidence="5" id="KW-0863">Zinc-finger</keyword>
<dbReference type="GO" id="GO:0005737">
    <property type="term" value="C:cytoplasm"/>
    <property type="evidence" value="ECO:0007669"/>
    <property type="project" value="TreeGrafter"/>
</dbReference>
<dbReference type="GO" id="GO:0008270">
    <property type="term" value="F:zinc ion binding"/>
    <property type="evidence" value="ECO:0007669"/>
    <property type="project" value="UniProtKB-KW"/>
</dbReference>
<dbReference type="InterPro" id="IPR043094">
    <property type="entry name" value="Nab2/ZC3H14_N_sf"/>
</dbReference>
<feature type="region of interest" description="Disordered" evidence="8">
    <location>
        <begin position="90"/>
        <end position="354"/>
    </location>
</feature>
<evidence type="ECO:0000256" key="5">
    <source>
        <dbReference type="ARBA" id="ARBA00022771"/>
    </source>
</evidence>
<accession>A0AAV1U3Q8</accession>
<comment type="subcellular location">
    <subcellularLocation>
        <location evidence="1">Nucleus</location>
    </subcellularLocation>
</comment>
<dbReference type="PANTHER" id="PTHR14738">
    <property type="entry name" value="ZINC FINGER CCCH DOMAIN-CONTAINING PROTEIN 14"/>
    <property type="match status" value="1"/>
</dbReference>
<evidence type="ECO:0008006" key="11">
    <source>
        <dbReference type="Google" id="ProtNLM"/>
    </source>
</evidence>
<evidence type="ECO:0000256" key="4">
    <source>
        <dbReference type="ARBA" id="ARBA00022737"/>
    </source>
</evidence>
<keyword evidence="6" id="KW-0862">Zinc</keyword>
<sequence length="496" mass="54587">MASYLKSYVFPLTLTDTWKEEITLKTREKLTEMLGVEVDNVMAEYVIVMVGNKKNLEQIAHDLVDFIGDESAEQFVTWLGELLPKFEAAQAPAADRTQAQAAAGDEDGADDEMQSSAEEKPVQATEEKKEEKNAPPKRVISLKGLSKPSAEPVQTKTGAGSTYRGTIRSLNPTKTDQDDVIARRAQRFGTVEKPAIKKSLSSTPGKEPSRQRDEARTTGNKRREVERDSSNRLSTRLGPPVNVDQAELDARDTLGSHKKRRGDRERSERNDEHEYRGARSNRRKDLDRDHDMEEAGRSDKRRNSRSRDVAPPLPPSDGKNDSKAPQGFGQGMGPPVGFQGGPMGFGGYPPPFGGPMFYPPPGFGPMNPYAMGFPPQGMQPYGGPGYPRPLAAEMHNGGRGPRPFQNRKWVNPNVAKAEEAKADEDKAAADAGGGEASGVPQNTGAPAFAPRNPYYSSQMRPRFQNKTWVRQDPAKDEELNSSLPKTPPKELLESME</sequence>
<evidence type="ECO:0000256" key="8">
    <source>
        <dbReference type="SAM" id="MobiDB-lite"/>
    </source>
</evidence>
<dbReference type="Proteomes" id="UP001162060">
    <property type="component" value="Unassembled WGS sequence"/>
</dbReference>
<feature type="compositionally biased region" description="Basic and acidic residues" evidence="8">
    <location>
        <begin position="117"/>
        <end position="134"/>
    </location>
</feature>
<protein>
    <recommendedName>
        <fullName evidence="11">PWI domain-containing protein</fullName>
    </recommendedName>
</protein>
<feature type="compositionally biased region" description="Basic and acidic residues" evidence="8">
    <location>
        <begin position="262"/>
        <end position="298"/>
    </location>
</feature>
<evidence type="ECO:0000256" key="6">
    <source>
        <dbReference type="ARBA" id="ARBA00022833"/>
    </source>
</evidence>
<feature type="compositionally biased region" description="Low complexity" evidence="8">
    <location>
        <begin position="90"/>
        <end position="103"/>
    </location>
</feature>
<comment type="similarity">
    <text evidence="2">Belongs to the ZC3H14 family.</text>
</comment>
<dbReference type="GO" id="GO:0008143">
    <property type="term" value="F:poly(A) binding"/>
    <property type="evidence" value="ECO:0007669"/>
    <property type="project" value="InterPro"/>
</dbReference>
<dbReference type="PANTHER" id="PTHR14738:SF29">
    <property type="entry name" value="ZINC FINGER CCCH DOMAIN-CONTAINING PROTEIN 14"/>
    <property type="match status" value="1"/>
</dbReference>
<dbReference type="AlphaFoldDB" id="A0AAV1U3Q8"/>
<keyword evidence="4" id="KW-0677">Repeat</keyword>
<feature type="compositionally biased region" description="Polar residues" evidence="8">
    <location>
        <begin position="152"/>
        <end position="174"/>
    </location>
</feature>
<evidence type="ECO:0000313" key="9">
    <source>
        <dbReference type="EMBL" id="CAK7928676.1"/>
    </source>
</evidence>
<evidence type="ECO:0000256" key="7">
    <source>
        <dbReference type="ARBA" id="ARBA00023242"/>
    </source>
</evidence>
<feature type="compositionally biased region" description="Basic and acidic residues" evidence="8">
    <location>
        <begin position="416"/>
        <end position="428"/>
    </location>
</feature>
<proteinExistence type="inferred from homology"/>
<feature type="region of interest" description="Disordered" evidence="8">
    <location>
        <begin position="380"/>
        <end position="496"/>
    </location>
</feature>
<feature type="compositionally biased region" description="Basic and acidic residues" evidence="8">
    <location>
        <begin position="487"/>
        <end position="496"/>
    </location>
</feature>
<evidence type="ECO:0000313" key="10">
    <source>
        <dbReference type="Proteomes" id="UP001162060"/>
    </source>
</evidence>
<dbReference type="EMBL" id="CAKLBY020000130">
    <property type="protein sequence ID" value="CAK7928676.1"/>
    <property type="molecule type" value="Genomic_DNA"/>
</dbReference>
<organism evidence="9 10">
    <name type="scientific">Peronospora matthiolae</name>
    <dbReference type="NCBI Taxonomy" id="2874970"/>
    <lineage>
        <taxon>Eukaryota</taxon>
        <taxon>Sar</taxon>
        <taxon>Stramenopiles</taxon>
        <taxon>Oomycota</taxon>
        <taxon>Peronosporomycetes</taxon>
        <taxon>Peronosporales</taxon>
        <taxon>Peronosporaceae</taxon>
        <taxon>Peronospora</taxon>
    </lineage>
</organism>
<feature type="compositionally biased region" description="Polar residues" evidence="8">
    <location>
        <begin position="454"/>
        <end position="468"/>
    </location>
</feature>
<evidence type="ECO:0000256" key="1">
    <source>
        <dbReference type="ARBA" id="ARBA00004123"/>
    </source>
</evidence>
<evidence type="ECO:0000256" key="2">
    <source>
        <dbReference type="ARBA" id="ARBA00008423"/>
    </source>
</evidence>
<reference evidence="9" key="1">
    <citation type="submission" date="2024-01" db="EMBL/GenBank/DDBJ databases">
        <authorList>
            <person name="Webb A."/>
        </authorList>
    </citation>
    <scope>NUCLEOTIDE SEQUENCE</scope>
    <source>
        <strain evidence="9">Pm1</strain>
    </source>
</reference>
<name>A0AAV1U3Q8_9STRA</name>
<dbReference type="InterPro" id="IPR040366">
    <property type="entry name" value="Nab2/ZC3H14"/>
</dbReference>
<feature type="compositionally biased region" description="Gly residues" evidence="8">
    <location>
        <begin position="328"/>
        <end position="347"/>
    </location>
</feature>
<keyword evidence="3" id="KW-0479">Metal-binding</keyword>
<gene>
    <name evidence="9" type="ORF">PM001_LOCUS13826</name>
</gene>
<dbReference type="GO" id="GO:0043488">
    <property type="term" value="P:regulation of mRNA stability"/>
    <property type="evidence" value="ECO:0007669"/>
    <property type="project" value="InterPro"/>
</dbReference>
<feature type="compositionally biased region" description="Basic and acidic residues" evidence="8">
    <location>
        <begin position="207"/>
        <end position="230"/>
    </location>
</feature>
<feature type="compositionally biased region" description="Acidic residues" evidence="8">
    <location>
        <begin position="104"/>
        <end position="113"/>
    </location>
</feature>
<dbReference type="GO" id="GO:0005634">
    <property type="term" value="C:nucleus"/>
    <property type="evidence" value="ECO:0007669"/>
    <property type="project" value="UniProtKB-SubCell"/>
</dbReference>
<evidence type="ECO:0000256" key="3">
    <source>
        <dbReference type="ARBA" id="ARBA00022723"/>
    </source>
</evidence>